<dbReference type="InterPro" id="IPR029044">
    <property type="entry name" value="Nucleotide-diphossugar_trans"/>
</dbReference>
<dbReference type="EMBL" id="ACLA01000020">
    <property type="protein sequence ID" value="EEQ48299.1"/>
    <property type="molecule type" value="Genomic_DNA"/>
</dbReference>
<comment type="caution">
    <text evidence="2">The sequence shown here is derived from an EMBL/GenBank/DDBJ whole genome shotgun (WGS) entry which is preliminary data.</text>
</comment>
<evidence type="ECO:0000313" key="2">
    <source>
        <dbReference type="EMBL" id="EEQ48299.1"/>
    </source>
</evidence>
<organism evidence="2 3">
    <name type="scientific">Selenomonas flueggei ATCC 43531</name>
    <dbReference type="NCBI Taxonomy" id="638302"/>
    <lineage>
        <taxon>Bacteria</taxon>
        <taxon>Bacillati</taxon>
        <taxon>Bacillota</taxon>
        <taxon>Negativicutes</taxon>
        <taxon>Selenomonadales</taxon>
        <taxon>Selenomonadaceae</taxon>
        <taxon>Selenomonas</taxon>
    </lineage>
</organism>
<dbReference type="RefSeq" id="WP_006690013.1">
    <property type="nucleotide sequence ID" value="NZ_GG694006.1"/>
</dbReference>
<dbReference type="HOGENOM" id="CLU_028113_0_0_9"/>
<sequence length="652" mass="73567">MREDNVLLETLSLPMPQLPTPACAIQRDDGQVVLTAGSRSQLLSGTIASTNDDAHILIGRYASLGRNITFDMEDRASRASAAAYPFSFWSPSPAEDVPERRQIIIGNDVRIESNVIFRGGITVGNGAIVRAGAVLMEDVPPYAVVEGNPAHVAGYRFDVDTIRQLQRIKWWNWPEEDIRKNIHILADNVDAFLMKFQPAVHEISDETVETLREFKEQGYRVYYFVPDVDSPEGIWRKVIRAYLSAYTANDKTALLLGLSGENAEAVTAKIQPLMNTMGENAPLILTHTWNEEHLGRIFSYVDDLITTKDGISSVCVDYASHENVRVSYGCDDKEQIFPREKEIDISVCVLSYQPDYEKLFATLTSIVQQVHCSFEIIIGDDGTPNFPQEEIELWLRQQGCRDCTILHSAENHGTVRNMMQMLSAARGRYIKAISPGDYLYCNDVLGKMLRFMEQEHYAVAFGRACYYHHDGSSYQLLDTMSPLNLGIYEAKDYDAVKKACVIYGDFILGALLMGERRMITAYTNEIVGHIIYGEDTIYLRMLADGIPIGFWNHNFIWYEVGTGISTKGGDAWRKRLGKDMDVCLFIIEQLHAGIREEKEKILSGANGKTMRDLQKKYRTDAFEAYIAEHGSYLQDVDEGELERLVHAPVVRG</sequence>
<keyword evidence="2" id="KW-0328">Glycosyltransferase</keyword>
<dbReference type="Proteomes" id="UP000005309">
    <property type="component" value="Unassembled WGS sequence"/>
</dbReference>
<dbReference type="Gene3D" id="2.160.10.10">
    <property type="entry name" value="Hexapeptide repeat proteins"/>
    <property type="match status" value="1"/>
</dbReference>
<dbReference type="eggNOG" id="COG0110">
    <property type="taxonomic scope" value="Bacteria"/>
</dbReference>
<dbReference type="GO" id="GO:0016757">
    <property type="term" value="F:glycosyltransferase activity"/>
    <property type="evidence" value="ECO:0007669"/>
    <property type="project" value="UniProtKB-KW"/>
</dbReference>
<protein>
    <submittedName>
        <fullName evidence="2">Glycosyltransferase, group 2 family protein</fullName>
        <ecNumber evidence="2">2.4.-.-</ecNumber>
    </submittedName>
</protein>
<dbReference type="OrthoDB" id="9801697at2"/>
<dbReference type="Pfam" id="PF00132">
    <property type="entry name" value="Hexapep"/>
    <property type="match status" value="1"/>
</dbReference>
<evidence type="ECO:0000259" key="1">
    <source>
        <dbReference type="Pfam" id="PF00535"/>
    </source>
</evidence>
<evidence type="ECO:0000313" key="3">
    <source>
        <dbReference type="Proteomes" id="UP000005309"/>
    </source>
</evidence>
<gene>
    <name evidence="2" type="ORF">HMPREF0908_1279</name>
</gene>
<dbReference type="AlphaFoldDB" id="C4V435"/>
<dbReference type="Pfam" id="PF00535">
    <property type="entry name" value="Glycos_transf_2"/>
    <property type="match status" value="1"/>
</dbReference>
<dbReference type="SUPFAM" id="SSF51161">
    <property type="entry name" value="Trimeric LpxA-like enzymes"/>
    <property type="match status" value="1"/>
</dbReference>
<accession>C4V435</accession>
<proteinExistence type="predicted"/>
<dbReference type="InterPro" id="IPR001173">
    <property type="entry name" value="Glyco_trans_2-like"/>
</dbReference>
<dbReference type="PANTHER" id="PTHR43300">
    <property type="entry name" value="ACETYLTRANSFERASE"/>
    <property type="match status" value="1"/>
</dbReference>
<reference evidence="2 3" key="1">
    <citation type="submission" date="2009-04" db="EMBL/GenBank/DDBJ databases">
        <authorList>
            <person name="Qin X."/>
            <person name="Bachman B."/>
            <person name="Battles P."/>
            <person name="Bell A."/>
            <person name="Bess C."/>
            <person name="Bickham C."/>
            <person name="Chaboub L."/>
            <person name="Chen D."/>
            <person name="Coyle M."/>
            <person name="Deiros D.R."/>
            <person name="Dinh H."/>
            <person name="Forbes L."/>
            <person name="Fowler G."/>
            <person name="Francisco L."/>
            <person name="Fu Q."/>
            <person name="Gubbala S."/>
            <person name="Hale W."/>
            <person name="Han Y."/>
            <person name="Hemphill L."/>
            <person name="Highlander S.K."/>
            <person name="Hirani K."/>
            <person name="Hogues M."/>
            <person name="Jackson L."/>
            <person name="Jakkamsetti A."/>
            <person name="Javaid M."/>
            <person name="Jiang H."/>
            <person name="Korchina V."/>
            <person name="Kovar C."/>
            <person name="Lara F."/>
            <person name="Lee S."/>
            <person name="Mata R."/>
            <person name="Mathew T."/>
            <person name="Moen C."/>
            <person name="Morales K."/>
            <person name="Munidasa M."/>
            <person name="Nazareth L."/>
            <person name="Ngo R."/>
            <person name="Nguyen L."/>
            <person name="Okwuonu G."/>
            <person name="Ongeri F."/>
            <person name="Patil S."/>
            <person name="Petrosino J."/>
            <person name="Pham C."/>
            <person name="Pham P."/>
            <person name="Pu L.-L."/>
            <person name="Puazo M."/>
            <person name="Raj R."/>
            <person name="Reid J."/>
            <person name="Rouhana J."/>
            <person name="Saada N."/>
            <person name="Shang Y."/>
            <person name="Simmons D."/>
            <person name="Thornton R."/>
            <person name="Warren J."/>
            <person name="Weissenberger G."/>
            <person name="Zhang J."/>
            <person name="Zhang L."/>
            <person name="Zhou C."/>
            <person name="Zhu D."/>
            <person name="Muzny D."/>
            <person name="Worley K."/>
            <person name="Gibbs R."/>
        </authorList>
    </citation>
    <scope>NUCLEOTIDE SEQUENCE [LARGE SCALE GENOMIC DNA]</scope>
    <source>
        <strain evidence="2 3">ATCC 43531</strain>
    </source>
</reference>
<feature type="domain" description="Glycosyltransferase 2-like" evidence="1">
    <location>
        <begin position="346"/>
        <end position="483"/>
    </location>
</feature>
<dbReference type="InterPro" id="IPR050179">
    <property type="entry name" value="Trans_hexapeptide_repeat"/>
</dbReference>
<keyword evidence="2" id="KW-0808">Transferase</keyword>
<dbReference type="SUPFAM" id="SSF53448">
    <property type="entry name" value="Nucleotide-diphospho-sugar transferases"/>
    <property type="match status" value="1"/>
</dbReference>
<dbReference type="STRING" id="638302.HMPREF0908_1279"/>
<dbReference type="EC" id="2.4.-.-" evidence="2"/>
<dbReference type="PANTHER" id="PTHR43300:SF11">
    <property type="entry name" value="ACETYLTRANSFERASE RV3034C-RELATED"/>
    <property type="match status" value="1"/>
</dbReference>
<dbReference type="eggNOG" id="COG1216">
    <property type="taxonomic scope" value="Bacteria"/>
</dbReference>
<keyword evidence="3" id="KW-1185">Reference proteome</keyword>
<name>C4V435_9FIRM</name>
<dbReference type="InterPro" id="IPR001451">
    <property type="entry name" value="Hexapep"/>
</dbReference>
<dbReference type="InterPro" id="IPR011004">
    <property type="entry name" value="Trimer_LpxA-like_sf"/>
</dbReference>
<dbReference type="Gene3D" id="3.90.550.10">
    <property type="entry name" value="Spore Coat Polysaccharide Biosynthesis Protein SpsA, Chain A"/>
    <property type="match status" value="1"/>
</dbReference>